<name>A0A504YWG3_FASGI</name>
<dbReference type="SUPFAM" id="SSF81653">
    <property type="entry name" value="Calcium ATPase, transduction domain A"/>
    <property type="match status" value="1"/>
</dbReference>
<dbReference type="GO" id="GO:0005886">
    <property type="term" value="C:plasma membrane"/>
    <property type="evidence" value="ECO:0007669"/>
    <property type="project" value="TreeGrafter"/>
</dbReference>
<dbReference type="PANTHER" id="PTHR24092:SF218">
    <property type="entry name" value="PHOSPHOLIPID-TRANSPORTING ATPASE"/>
    <property type="match status" value="1"/>
</dbReference>
<dbReference type="AlphaFoldDB" id="A0A504YWG3"/>
<proteinExistence type="predicted"/>
<dbReference type="Proteomes" id="UP000316759">
    <property type="component" value="Unassembled WGS sequence"/>
</dbReference>
<sequence length="310" mass="35384">MPAIDAFAKEVAPIPVVLTLAAVAIKDAFEDFCRHLSDRRVNRRICKVFSMFQLYHTVIKNEYILHFSLTVAPFILSSEKKCYVDEQWQHIRPGDFIRLHTNEMIPADVLLLHSSNVAGICHIETANLDGESNLKQREVVERHTCKQQFSPLNFIFPAEVEAPSAELYKFSGKIIRPDGFIPIRKHNVILRGCVLRNTDYVEGMVVYAGSGVWQQNLPGDDVLFVALDRNASTSTPAFQGFLNFWRFIIIFQVSSPTRMMAFLLLCCYRKSELNETEVKFPKGAGYFRKLCFFVMYSGDFSLFVSSNSNL</sequence>
<keyword evidence="2" id="KW-1185">Reference proteome</keyword>
<protein>
    <submittedName>
        <fullName evidence="1">Phospholipid-transporting ATPase</fullName>
    </submittedName>
</protein>
<evidence type="ECO:0000313" key="1">
    <source>
        <dbReference type="EMBL" id="TPP64676.1"/>
    </source>
</evidence>
<gene>
    <name evidence="1" type="ORF">FGIG_05863</name>
</gene>
<dbReference type="PANTHER" id="PTHR24092">
    <property type="entry name" value="PROBABLE PHOSPHOLIPID-TRANSPORTING ATPASE"/>
    <property type="match status" value="1"/>
</dbReference>
<dbReference type="OrthoDB" id="377733at2759"/>
<evidence type="ECO:0000313" key="2">
    <source>
        <dbReference type="Proteomes" id="UP000316759"/>
    </source>
</evidence>
<dbReference type="EMBL" id="SUNJ01004122">
    <property type="protein sequence ID" value="TPP64676.1"/>
    <property type="molecule type" value="Genomic_DNA"/>
</dbReference>
<comment type="caution">
    <text evidence="1">The sequence shown here is derived from an EMBL/GenBank/DDBJ whole genome shotgun (WGS) entry which is preliminary data.</text>
</comment>
<dbReference type="InterPro" id="IPR008250">
    <property type="entry name" value="ATPase_P-typ_transduc_dom_A_sf"/>
</dbReference>
<dbReference type="STRING" id="46835.A0A504YWG3"/>
<dbReference type="GO" id="GO:0045332">
    <property type="term" value="P:phospholipid translocation"/>
    <property type="evidence" value="ECO:0007669"/>
    <property type="project" value="TreeGrafter"/>
</dbReference>
<dbReference type="Gene3D" id="2.70.150.10">
    <property type="entry name" value="Calcium-transporting ATPase, cytoplasmic transduction domain A"/>
    <property type="match status" value="1"/>
</dbReference>
<accession>A0A504YWG3</accession>
<dbReference type="GO" id="GO:0140326">
    <property type="term" value="F:ATPase-coupled intramembrane lipid transporter activity"/>
    <property type="evidence" value="ECO:0007669"/>
    <property type="project" value="TreeGrafter"/>
</dbReference>
<dbReference type="FunFam" id="2.70.150.10:FF:000054">
    <property type="entry name" value="Phospholipid-transporting ATPase"/>
    <property type="match status" value="1"/>
</dbReference>
<reference evidence="1 2" key="1">
    <citation type="submission" date="2019-04" db="EMBL/GenBank/DDBJ databases">
        <title>Annotation for the trematode Fasciola gigantica.</title>
        <authorList>
            <person name="Choi Y.-J."/>
        </authorList>
    </citation>
    <scope>NUCLEOTIDE SEQUENCE [LARGE SCALE GENOMIC DNA]</scope>
    <source>
        <strain evidence="1">Uganda_cow_1</strain>
    </source>
</reference>
<organism evidence="1 2">
    <name type="scientific">Fasciola gigantica</name>
    <name type="common">Giant liver fluke</name>
    <dbReference type="NCBI Taxonomy" id="46835"/>
    <lineage>
        <taxon>Eukaryota</taxon>
        <taxon>Metazoa</taxon>
        <taxon>Spiralia</taxon>
        <taxon>Lophotrochozoa</taxon>
        <taxon>Platyhelminthes</taxon>
        <taxon>Trematoda</taxon>
        <taxon>Digenea</taxon>
        <taxon>Plagiorchiida</taxon>
        <taxon>Echinostomata</taxon>
        <taxon>Echinostomatoidea</taxon>
        <taxon>Fasciolidae</taxon>
        <taxon>Fasciola</taxon>
    </lineage>
</organism>